<evidence type="ECO:0000256" key="1">
    <source>
        <dbReference type="ARBA" id="ARBA00022679"/>
    </source>
</evidence>
<dbReference type="CDD" id="cd16917">
    <property type="entry name" value="HATPase_UhpB-NarQ-NarX-like"/>
    <property type="match status" value="1"/>
</dbReference>
<dbReference type="EMBL" id="JAENHO010000013">
    <property type="protein sequence ID" value="MBL7260217.1"/>
    <property type="molecule type" value="Genomic_DNA"/>
</dbReference>
<dbReference type="SMART" id="SM00387">
    <property type="entry name" value="HATPase_c"/>
    <property type="match status" value="1"/>
</dbReference>
<dbReference type="SUPFAM" id="SSF55874">
    <property type="entry name" value="ATPase domain of HSP90 chaperone/DNA topoisomerase II/histidine kinase"/>
    <property type="match status" value="1"/>
</dbReference>
<keyword evidence="6" id="KW-0067">ATP-binding</keyword>
<keyword evidence="7" id="KW-1185">Reference proteome</keyword>
<dbReference type="PROSITE" id="PS50109">
    <property type="entry name" value="HIS_KIN"/>
    <property type="match status" value="1"/>
</dbReference>
<dbReference type="GO" id="GO:0005524">
    <property type="term" value="F:ATP binding"/>
    <property type="evidence" value="ECO:0007669"/>
    <property type="project" value="UniProtKB-KW"/>
</dbReference>
<evidence type="ECO:0000256" key="2">
    <source>
        <dbReference type="ARBA" id="ARBA00022777"/>
    </source>
</evidence>
<accession>A0ABS1W0J7</accession>
<dbReference type="InterPro" id="IPR003594">
    <property type="entry name" value="HATPase_dom"/>
</dbReference>
<gene>
    <name evidence="6" type="ORF">JKJ07_38550</name>
</gene>
<evidence type="ECO:0000313" key="7">
    <source>
        <dbReference type="Proteomes" id="UP000598996"/>
    </source>
</evidence>
<keyword evidence="4" id="KW-0472">Membrane</keyword>
<dbReference type="Proteomes" id="UP000598996">
    <property type="component" value="Unassembled WGS sequence"/>
</dbReference>
<protein>
    <submittedName>
        <fullName evidence="6">ATP-binding protein</fullName>
    </submittedName>
</protein>
<keyword evidence="1" id="KW-0808">Transferase</keyword>
<dbReference type="PANTHER" id="PTHR24421:SF61">
    <property type="entry name" value="OXYGEN SENSOR HISTIDINE KINASE NREB"/>
    <property type="match status" value="1"/>
</dbReference>
<feature type="domain" description="Histidine kinase" evidence="5">
    <location>
        <begin position="301"/>
        <end position="388"/>
    </location>
</feature>
<dbReference type="InterPro" id="IPR050482">
    <property type="entry name" value="Sensor_HK_TwoCompSys"/>
</dbReference>
<dbReference type="InterPro" id="IPR005467">
    <property type="entry name" value="His_kinase_dom"/>
</dbReference>
<feature type="transmembrane region" description="Helical" evidence="4">
    <location>
        <begin position="155"/>
        <end position="175"/>
    </location>
</feature>
<keyword evidence="6" id="KW-0547">Nucleotide-binding</keyword>
<evidence type="ECO:0000256" key="4">
    <source>
        <dbReference type="SAM" id="Phobius"/>
    </source>
</evidence>
<name>A0ABS1W0J7_9ACTN</name>
<comment type="caution">
    <text evidence="6">The sequence shown here is derived from an EMBL/GenBank/DDBJ whole genome shotgun (WGS) entry which is preliminary data.</text>
</comment>
<keyword evidence="2" id="KW-0418">Kinase</keyword>
<dbReference type="Gene3D" id="3.30.565.10">
    <property type="entry name" value="Histidine kinase-like ATPase, C-terminal domain"/>
    <property type="match status" value="1"/>
</dbReference>
<evidence type="ECO:0000259" key="5">
    <source>
        <dbReference type="PROSITE" id="PS50109"/>
    </source>
</evidence>
<sequence>MRAVIVRCAAVAVVLALLVSVGVRRLSDRDAGHLARGVAAALLTPMASQDFRQPGGIDRVGLLRHLQPFLADGVVKRVKVLAVRGDRATVVFSDEPRTEGLVEHPSSGTASVPGDENHRYERSLAGATREVFFAFQDARGNATQLELYVPVDATVTGWVAVVVVAMLLVLPVALLGTRQARRDPGPTRRDLARRLHDDVLPELAGARMLVDNLRNAGEADLARAGVTRGELADRLHAILTGEIGQIRALLSELVPPEPAGDHLPAHFADLVARLRPDGPSPAITTAVPALPELPAALAPVLLSVGGELVRNAIHHAGAGTIRLVVEVCASSVRLTVTDDGTGFDPSAVAPAGHVGLRLIRGLVREHGGVLRFGHDQGTTVTVTFPLRPRYSYKM</sequence>
<keyword evidence="4" id="KW-1133">Transmembrane helix</keyword>
<dbReference type="InterPro" id="IPR036890">
    <property type="entry name" value="HATPase_C_sf"/>
</dbReference>
<keyword evidence="4" id="KW-0812">Transmembrane</keyword>
<evidence type="ECO:0000313" key="6">
    <source>
        <dbReference type="EMBL" id="MBL7260217.1"/>
    </source>
</evidence>
<evidence type="ECO:0000256" key="3">
    <source>
        <dbReference type="ARBA" id="ARBA00023012"/>
    </source>
</evidence>
<dbReference type="RefSeq" id="WP_202996918.1">
    <property type="nucleotide sequence ID" value="NZ_JAENHO010000013.1"/>
</dbReference>
<dbReference type="PANTHER" id="PTHR24421">
    <property type="entry name" value="NITRATE/NITRITE SENSOR PROTEIN NARX-RELATED"/>
    <property type="match status" value="1"/>
</dbReference>
<organism evidence="6 7">
    <name type="scientific">Paractinoplanes lichenicola</name>
    <dbReference type="NCBI Taxonomy" id="2802976"/>
    <lineage>
        <taxon>Bacteria</taxon>
        <taxon>Bacillati</taxon>
        <taxon>Actinomycetota</taxon>
        <taxon>Actinomycetes</taxon>
        <taxon>Micromonosporales</taxon>
        <taxon>Micromonosporaceae</taxon>
        <taxon>Paractinoplanes</taxon>
    </lineage>
</organism>
<reference evidence="6 7" key="1">
    <citation type="submission" date="2021-01" db="EMBL/GenBank/DDBJ databases">
        <title>Actinoplanes sp. nov. LDG1-01 isolated from lichen.</title>
        <authorList>
            <person name="Saeng-In P."/>
            <person name="Phongsopitanun W."/>
            <person name="Kanchanasin P."/>
            <person name="Yuki M."/>
            <person name="Kudo T."/>
            <person name="Ohkuma M."/>
            <person name="Tanasupawat S."/>
        </authorList>
    </citation>
    <scope>NUCLEOTIDE SEQUENCE [LARGE SCALE GENOMIC DNA]</scope>
    <source>
        <strain evidence="6 7">LDG1-01</strain>
    </source>
</reference>
<dbReference type="Pfam" id="PF02518">
    <property type="entry name" value="HATPase_c"/>
    <property type="match status" value="1"/>
</dbReference>
<keyword evidence="3" id="KW-0902">Two-component regulatory system</keyword>
<proteinExistence type="predicted"/>